<dbReference type="Proteomes" id="UP001152795">
    <property type="component" value="Unassembled WGS sequence"/>
</dbReference>
<proteinExistence type="predicted"/>
<gene>
    <name evidence="1" type="ORF">PACLA_8A024876</name>
</gene>
<keyword evidence="2" id="KW-1185">Reference proteome</keyword>
<organism evidence="1 2">
    <name type="scientific">Paramuricea clavata</name>
    <name type="common">Red gorgonian</name>
    <name type="synonym">Violescent sea-whip</name>
    <dbReference type="NCBI Taxonomy" id="317549"/>
    <lineage>
        <taxon>Eukaryota</taxon>
        <taxon>Metazoa</taxon>
        <taxon>Cnidaria</taxon>
        <taxon>Anthozoa</taxon>
        <taxon>Octocorallia</taxon>
        <taxon>Malacalcyonacea</taxon>
        <taxon>Plexauridae</taxon>
        <taxon>Paramuricea</taxon>
    </lineage>
</organism>
<dbReference type="OrthoDB" id="10224009at2759"/>
<evidence type="ECO:0000313" key="2">
    <source>
        <dbReference type="Proteomes" id="UP001152795"/>
    </source>
</evidence>
<dbReference type="EMBL" id="CACRXK020001088">
    <property type="protein sequence ID" value="CAB3986892.1"/>
    <property type="molecule type" value="Genomic_DNA"/>
</dbReference>
<sequence>MPTPLSAIGAKCSHEVSELLLKWPDIKNIIDLVNCCRHIHFFLGDVTKGVLSVIRYETCYQYLEYNKNGIHGFINTKPEQVAKKGLGGHCGTLATGLIISVERTISFLEGGCQEFYNLKTTIKSHIMLGRGQFHYEALKHDQEKSKRMARARAVTENLIRIALSIVNVKAAALHYETLVASHQLTGSDVGEFSHGQKQF</sequence>
<protein>
    <submittedName>
        <fullName evidence="1">Uncharacterized protein</fullName>
    </submittedName>
</protein>
<accession>A0A7D9DKB7</accession>
<dbReference type="AlphaFoldDB" id="A0A7D9DKB7"/>
<name>A0A7D9DKB7_PARCT</name>
<comment type="caution">
    <text evidence="1">The sequence shown here is derived from an EMBL/GenBank/DDBJ whole genome shotgun (WGS) entry which is preliminary data.</text>
</comment>
<reference evidence="1" key="1">
    <citation type="submission" date="2020-04" db="EMBL/GenBank/DDBJ databases">
        <authorList>
            <person name="Alioto T."/>
            <person name="Alioto T."/>
            <person name="Gomez Garrido J."/>
        </authorList>
    </citation>
    <scope>NUCLEOTIDE SEQUENCE</scope>
    <source>
        <strain evidence="1">A484AB</strain>
    </source>
</reference>
<evidence type="ECO:0000313" key="1">
    <source>
        <dbReference type="EMBL" id="CAB3986892.1"/>
    </source>
</evidence>